<evidence type="ECO:0000256" key="1">
    <source>
        <dbReference type="SAM" id="Phobius"/>
    </source>
</evidence>
<keyword evidence="1" id="KW-0472">Membrane</keyword>
<evidence type="ECO:0000313" key="3">
    <source>
        <dbReference type="Proteomes" id="UP000012047"/>
    </source>
</evidence>
<reference evidence="3" key="1">
    <citation type="journal article" date="2012" name="PLoS ONE">
        <title>The success of Acinetobacter species; genetic, metabolic and virulence attributes.</title>
        <authorList>
            <person name="Peleg A.Y."/>
            <person name="de Breij A."/>
            <person name="Adams M.D."/>
            <person name="Cerqueira G.M."/>
            <person name="Mocali S."/>
            <person name="Galardini M."/>
            <person name="Nibbering P.H."/>
            <person name="Earl A.M."/>
            <person name="Ward D.V."/>
            <person name="Paterson D.L."/>
            <person name="Seifert H."/>
            <person name="Dijkshoorn L."/>
        </authorList>
    </citation>
    <scope>NUCLEOTIDE SEQUENCE [LARGE SCALE GENOMIC DNA]</scope>
    <source>
        <strain evidence="3">SH046</strain>
    </source>
</reference>
<organism evidence="2 3">
    <name type="scientific">Acinetobacter johnsonii SH046</name>
    <dbReference type="NCBI Taxonomy" id="575586"/>
    <lineage>
        <taxon>Bacteria</taxon>
        <taxon>Pseudomonadati</taxon>
        <taxon>Pseudomonadota</taxon>
        <taxon>Gammaproteobacteria</taxon>
        <taxon>Moraxellales</taxon>
        <taxon>Moraxellaceae</taxon>
        <taxon>Acinetobacter</taxon>
    </lineage>
</organism>
<accession>D0SGS7</accession>
<dbReference type="EMBL" id="GG704974">
    <property type="protein sequence ID" value="EEY94783.1"/>
    <property type="molecule type" value="Genomic_DNA"/>
</dbReference>
<evidence type="ECO:0000313" key="2">
    <source>
        <dbReference type="EMBL" id="EEY94783.1"/>
    </source>
</evidence>
<keyword evidence="1" id="KW-0812">Transmembrane</keyword>
<keyword evidence="1" id="KW-1133">Transmembrane helix</keyword>
<dbReference type="Proteomes" id="UP000012047">
    <property type="component" value="Unassembled WGS sequence"/>
</dbReference>
<feature type="transmembrane region" description="Helical" evidence="1">
    <location>
        <begin position="21"/>
        <end position="40"/>
    </location>
</feature>
<feature type="transmembrane region" description="Helical" evidence="1">
    <location>
        <begin position="46"/>
        <end position="64"/>
    </location>
</feature>
<dbReference type="AlphaFoldDB" id="D0SGS7"/>
<sequence length="70" mass="7560">MLNKLSLNLGFYMNKKSKLGLCFIVGIVLISAMAYLLFGAQESGKSLGSLLICGACFLALLAYINKIKNL</sequence>
<gene>
    <name evidence="2" type="ORF">HMPREF0016_03050</name>
</gene>
<name>D0SGS7_ACIJO</name>
<dbReference type="eggNOG" id="ENOG50303D5">
    <property type="taxonomic scope" value="Bacteria"/>
</dbReference>
<proteinExistence type="predicted"/>
<dbReference type="HOGENOM" id="CLU_208844_0_0_6"/>
<protein>
    <submittedName>
        <fullName evidence="2">Uncharacterized protein</fullName>
    </submittedName>
</protein>